<reference evidence="1 2" key="1">
    <citation type="submission" date="2019-11" db="EMBL/GenBank/DDBJ databases">
        <title>Whole genome sequence of Oryza granulata.</title>
        <authorList>
            <person name="Li W."/>
        </authorList>
    </citation>
    <scope>NUCLEOTIDE SEQUENCE [LARGE SCALE GENOMIC DNA]</scope>
    <source>
        <strain evidence="2">cv. Menghai</strain>
        <tissue evidence="1">Leaf</tissue>
    </source>
</reference>
<evidence type="ECO:0000313" key="1">
    <source>
        <dbReference type="EMBL" id="KAF0918542.1"/>
    </source>
</evidence>
<proteinExistence type="predicted"/>
<name>A0A6G1E223_9ORYZ</name>
<evidence type="ECO:0000313" key="2">
    <source>
        <dbReference type="Proteomes" id="UP000479710"/>
    </source>
</evidence>
<protein>
    <submittedName>
        <fullName evidence="1">Uncharacterized protein</fullName>
    </submittedName>
</protein>
<comment type="caution">
    <text evidence="1">The sequence shown here is derived from an EMBL/GenBank/DDBJ whole genome shotgun (WGS) entry which is preliminary data.</text>
</comment>
<sequence>MWTLVYFTTSFFPFTGTTGRSEGLNILFKMFVHLHDSVPNREAISKILHKENNSNETPGYGGVVVVAAEGGVVYGILAPAGDRAGGDGVLAAASDSVLAAAAGYRVLATGNNGTGEDLDNT</sequence>
<dbReference type="AlphaFoldDB" id="A0A6G1E223"/>
<dbReference type="Proteomes" id="UP000479710">
    <property type="component" value="Unassembled WGS sequence"/>
</dbReference>
<accession>A0A6G1E223</accession>
<dbReference type="EMBL" id="SPHZ02000005">
    <property type="protein sequence ID" value="KAF0918542.1"/>
    <property type="molecule type" value="Genomic_DNA"/>
</dbReference>
<organism evidence="1 2">
    <name type="scientific">Oryza meyeriana var. granulata</name>
    <dbReference type="NCBI Taxonomy" id="110450"/>
    <lineage>
        <taxon>Eukaryota</taxon>
        <taxon>Viridiplantae</taxon>
        <taxon>Streptophyta</taxon>
        <taxon>Embryophyta</taxon>
        <taxon>Tracheophyta</taxon>
        <taxon>Spermatophyta</taxon>
        <taxon>Magnoliopsida</taxon>
        <taxon>Liliopsida</taxon>
        <taxon>Poales</taxon>
        <taxon>Poaceae</taxon>
        <taxon>BOP clade</taxon>
        <taxon>Oryzoideae</taxon>
        <taxon>Oryzeae</taxon>
        <taxon>Oryzinae</taxon>
        <taxon>Oryza</taxon>
        <taxon>Oryza meyeriana</taxon>
    </lineage>
</organism>
<keyword evidence="2" id="KW-1185">Reference proteome</keyword>
<gene>
    <name evidence="1" type="ORF">E2562_025146</name>
</gene>